<protein>
    <submittedName>
        <fullName evidence="2">Uncharacterized protein</fullName>
    </submittedName>
</protein>
<dbReference type="Proteomes" id="UP000269721">
    <property type="component" value="Unassembled WGS sequence"/>
</dbReference>
<evidence type="ECO:0000313" key="2">
    <source>
        <dbReference type="EMBL" id="RKO94781.1"/>
    </source>
</evidence>
<accession>A0A4P9WNR9</accession>
<gene>
    <name evidence="2" type="ORF">BDK51DRAFT_51270</name>
</gene>
<sequence length="279" mass="30980">MRTRGWNFSGSVKTDGISLSITLKEDIPCELDAGHPFGTGRATSSPSKPTIPTEAEIRDKIGFRVHPGQRGIILDQVEPLTFPQQQSFCWAITASAAAPSDSTSAPLVPSNEDGYIHPLNEGDADGPPSDSKFDGTLRATNFSKDKFPMHNLSIAGYRQNARFVHAQMKLNALKRRFWIHLIESKLPEQAYTYEAAIARFKVIFRYTRELDAFYVMHSHRQQWIVKRFIPEDARAEDVFVAYGAANFSSSSVGSAPSKQNLDAGTKSITQLITVLEEES</sequence>
<name>A0A4P9WNR9_9FUNG</name>
<reference evidence="3" key="1">
    <citation type="journal article" date="2018" name="Nat. Microbiol.">
        <title>Leveraging single-cell genomics to expand the fungal tree of life.</title>
        <authorList>
            <person name="Ahrendt S.R."/>
            <person name="Quandt C.A."/>
            <person name="Ciobanu D."/>
            <person name="Clum A."/>
            <person name="Salamov A."/>
            <person name="Andreopoulos B."/>
            <person name="Cheng J.F."/>
            <person name="Woyke T."/>
            <person name="Pelin A."/>
            <person name="Henrissat B."/>
            <person name="Reynolds N.K."/>
            <person name="Benny G.L."/>
            <person name="Smith M.E."/>
            <person name="James T.Y."/>
            <person name="Grigoriev I.V."/>
        </authorList>
    </citation>
    <scope>NUCLEOTIDE SEQUENCE [LARGE SCALE GENOMIC DNA]</scope>
</reference>
<proteinExistence type="predicted"/>
<evidence type="ECO:0000256" key="1">
    <source>
        <dbReference type="SAM" id="MobiDB-lite"/>
    </source>
</evidence>
<keyword evidence="3" id="KW-1185">Reference proteome</keyword>
<feature type="region of interest" description="Disordered" evidence="1">
    <location>
        <begin position="101"/>
        <end position="134"/>
    </location>
</feature>
<dbReference type="EMBL" id="KZ993819">
    <property type="protein sequence ID" value="RKO94781.1"/>
    <property type="molecule type" value="Genomic_DNA"/>
</dbReference>
<organism evidence="2 3">
    <name type="scientific">Blyttiomyces helicus</name>
    <dbReference type="NCBI Taxonomy" id="388810"/>
    <lineage>
        <taxon>Eukaryota</taxon>
        <taxon>Fungi</taxon>
        <taxon>Fungi incertae sedis</taxon>
        <taxon>Chytridiomycota</taxon>
        <taxon>Chytridiomycota incertae sedis</taxon>
        <taxon>Chytridiomycetes</taxon>
        <taxon>Chytridiomycetes incertae sedis</taxon>
        <taxon>Blyttiomyces</taxon>
    </lineage>
</organism>
<evidence type="ECO:0000313" key="3">
    <source>
        <dbReference type="Proteomes" id="UP000269721"/>
    </source>
</evidence>
<dbReference type="AlphaFoldDB" id="A0A4P9WNR9"/>